<protein>
    <submittedName>
        <fullName evidence="2">Uncharacterized protein</fullName>
    </submittedName>
</protein>
<dbReference type="AlphaFoldDB" id="A0A8R1IHR6"/>
<dbReference type="Proteomes" id="UP000005237">
    <property type="component" value="Unassembled WGS sequence"/>
</dbReference>
<accession>A0A8R1IHR6</accession>
<sequence length="106" mass="12362">MTKEKARKSPRTKGEDSKESAQRRRRLERAKEKTLKRVQVEKIRKDSKSKLCKELQPSLTLTLSVRQRELKSRRIFSRGGAQDPSSVSFRNFPILSFKMLLTVEIS</sequence>
<organism evidence="2 3">
    <name type="scientific">Caenorhabditis japonica</name>
    <dbReference type="NCBI Taxonomy" id="281687"/>
    <lineage>
        <taxon>Eukaryota</taxon>
        <taxon>Metazoa</taxon>
        <taxon>Ecdysozoa</taxon>
        <taxon>Nematoda</taxon>
        <taxon>Chromadorea</taxon>
        <taxon>Rhabditida</taxon>
        <taxon>Rhabditina</taxon>
        <taxon>Rhabditomorpha</taxon>
        <taxon>Rhabditoidea</taxon>
        <taxon>Rhabditidae</taxon>
        <taxon>Peloderinae</taxon>
        <taxon>Caenorhabditis</taxon>
    </lineage>
</organism>
<feature type="compositionally biased region" description="Basic residues" evidence="1">
    <location>
        <begin position="1"/>
        <end position="11"/>
    </location>
</feature>
<evidence type="ECO:0000256" key="1">
    <source>
        <dbReference type="SAM" id="MobiDB-lite"/>
    </source>
</evidence>
<evidence type="ECO:0000313" key="3">
    <source>
        <dbReference type="Proteomes" id="UP000005237"/>
    </source>
</evidence>
<feature type="compositionally biased region" description="Basic and acidic residues" evidence="1">
    <location>
        <begin position="12"/>
        <end position="22"/>
    </location>
</feature>
<feature type="region of interest" description="Disordered" evidence="1">
    <location>
        <begin position="1"/>
        <end position="32"/>
    </location>
</feature>
<dbReference type="EnsemblMetazoa" id="CJA36432.1">
    <property type="protein sequence ID" value="CJA36432.1"/>
    <property type="gene ID" value="WBGene00212279"/>
</dbReference>
<proteinExistence type="predicted"/>
<evidence type="ECO:0000313" key="2">
    <source>
        <dbReference type="EnsemblMetazoa" id="CJA36432.1"/>
    </source>
</evidence>
<name>A0A8R1IHR6_CAEJA</name>
<keyword evidence="3" id="KW-1185">Reference proteome</keyword>
<reference evidence="3" key="1">
    <citation type="submission" date="2010-08" db="EMBL/GenBank/DDBJ databases">
        <authorList>
            <consortium name="Caenorhabditis japonica Sequencing Consortium"/>
            <person name="Wilson R.K."/>
        </authorList>
    </citation>
    <scope>NUCLEOTIDE SEQUENCE [LARGE SCALE GENOMIC DNA]</scope>
    <source>
        <strain evidence="3">DF5081</strain>
    </source>
</reference>
<reference evidence="2" key="2">
    <citation type="submission" date="2022-06" db="UniProtKB">
        <authorList>
            <consortium name="EnsemblMetazoa"/>
        </authorList>
    </citation>
    <scope>IDENTIFICATION</scope>
    <source>
        <strain evidence="2">DF5081</strain>
    </source>
</reference>